<gene>
    <name evidence="2" type="ORF">K443DRAFT_412</name>
</gene>
<evidence type="ECO:0000313" key="3">
    <source>
        <dbReference type="Proteomes" id="UP000054477"/>
    </source>
</evidence>
<evidence type="ECO:0000313" key="2">
    <source>
        <dbReference type="EMBL" id="KIK09804.1"/>
    </source>
</evidence>
<keyword evidence="3" id="KW-1185">Reference proteome</keyword>
<accession>A0A0C9Y703</accession>
<dbReference type="EMBL" id="KN838537">
    <property type="protein sequence ID" value="KIK09804.1"/>
    <property type="molecule type" value="Genomic_DNA"/>
</dbReference>
<proteinExistence type="predicted"/>
<feature type="region of interest" description="Disordered" evidence="1">
    <location>
        <begin position="325"/>
        <end position="355"/>
    </location>
</feature>
<organism evidence="2 3">
    <name type="scientific">Laccaria amethystina LaAM-08-1</name>
    <dbReference type="NCBI Taxonomy" id="1095629"/>
    <lineage>
        <taxon>Eukaryota</taxon>
        <taxon>Fungi</taxon>
        <taxon>Dikarya</taxon>
        <taxon>Basidiomycota</taxon>
        <taxon>Agaricomycotina</taxon>
        <taxon>Agaricomycetes</taxon>
        <taxon>Agaricomycetidae</taxon>
        <taxon>Agaricales</taxon>
        <taxon>Agaricineae</taxon>
        <taxon>Hydnangiaceae</taxon>
        <taxon>Laccaria</taxon>
    </lineage>
</organism>
<reference evidence="2 3" key="1">
    <citation type="submission" date="2014-04" db="EMBL/GenBank/DDBJ databases">
        <authorList>
            <consortium name="DOE Joint Genome Institute"/>
            <person name="Kuo A."/>
            <person name="Kohler A."/>
            <person name="Nagy L.G."/>
            <person name="Floudas D."/>
            <person name="Copeland A."/>
            <person name="Barry K.W."/>
            <person name="Cichocki N."/>
            <person name="Veneault-Fourrey C."/>
            <person name="LaButti K."/>
            <person name="Lindquist E.A."/>
            <person name="Lipzen A."/>
            <person name="Lundell T."/>
            <person name="Morin E."/>
            <person name="Murat C."/>
            <person name="Sun H."/>
            <person name="Tunlid A."/>
            <person name="Henrissat B."/>
            <person name="Grigoriev I.V."/>
            <person name="Hibbett D.S."/>
            <person name="Martin F."/>
            <person name="Nordberg H.P."/>
            <person name="Cantor M.N."/>
            <person name="Hua S.X."/>
        </authorList>
    </citation>
    <scope>NUCLEOTIDE SEQUENCE [LARGE SCALE GENOMIC DNA]</scope>
    <source>
        <strain evidence="2 3">LaAM-08-1</strain>
    </source>
</reference>
<evidence type="ECO:0000256" key="1">
    <source>
        <dbReference type="SAM" id="MobiDB-lite"/>
    </source>
</evidence>
<feature type="region of interest" description="Disordered" evidence="1">
    <location>
        <begin position="227"/>
        <end position="248"/>
    </location>
</feature>
<protein>
    <submittedName>
        <fullName evidence="2">Uncharacterized protein</fullName>
    </submittedName>
</protein>
<dbReference type="Proteomes" id="UP000054477">
    <property type="component" value="Unassembled WGS sequence"/>
</dbReference>
<sequence length="355" mass="38106">MKQPSYSPPAALSKAVSTRPPTLPPHTVFRDPASAPKPRIGWTQQSPNIPNMPLSSMLAVDPLIGSDASRAGHAISTPPTCDFLPTTSQAPLAESLSPLERRIHFVLEPMQPLRIVKKSGKKPSPVIRSPPLSNVVPPTASRSFWTCNIAIPSIHDPVPTASHTRHSNISQTPLAESLNPVQRRIQYDLGPTQSLRIVKWSAQMPSLTTQRPPLSNVTNIAAPTSLAKPSIDKSKPPSVNTGGTSVINPALTRSTHKTIGSNHFGSITIIRNTPIDTLGLLEQTLKPPLTSIPKLILRKTQYDDIPNKAASTTSIAQLASPRLRSALDSNGAPSPPASDRQPILKSNPRLSISFC</sequence>
<reference evidence="3" key="2">
    <citation type="submission" date="2015-01" db="EMBL/GenBank/DDBJ databases">
        <title>Evolutionary Origins and Diversification of the Mycorrhizal Mutualists.</title>
        <authorList>
            <consortium name="DOE Joint Genome Institute"/>
            <consortium name="Mycorrhizal Genomics Consortium"/>
            <person name="Kohler A."/>
            <person name="Kuo A."/>
            <person name="Nagy L.G."/>
            <person name="Floudas D."/>
            <person name="Copeland A."/>
            <person name="Barry K.W."/>
            <person name="Cichocki N."/>
            <person name="Veneault-Fourrey C."/>
            <person name="LaButti K."/>
            <person name="Lindquist E.A."/>
            <person name="Lipzen A."/>
            <person name="Lundell T."/>
            <person name="Morin E."/>
            <person name="Murat C."/>
            <person name="Riley R."/>
            <person name="Ohm R."/>
            <person name="Sun H."/>
            <person name="Tunlid A."/>
            <person name="Henrissat B."/>
            <person name="Grigoriev I.V."/>
            <person name="Hibbett D.S."/>
            <person name="Martin F."/>
        </authorList>
    </citation>
    <scope>NUCLEOTIDE SEQUENCE [LARGE SCALE GENOMIC DNA]</scope>
    <source>
        <strain evidence="3">LaAM-08-1</strain>
    </source>
</reference>
<dbReference type="HOGENOM" id="CLU_780901_0_0_1"/>
<feature type="compositionally biased region" description="Polar residues" evidence="1">
    <location>
        <begin position="237"/>
        <end position="248"/>
    </location>
</feature>
<feature type="region of interest" description="Disordered" evidence="1">
    <location>
        <begin position="1"/>
        <end position="54"/>
    </location>
</feature>
<dbReference type="AlphaFoldDB" id="A0A0C9Y703"/>
<name>A0A0C9Y703_9AGAR</name>